<keyword evidence="3" id="KW-1185">Reference proteome</keyword>
<feature type="region of interest" description="Disordered" evidence="1">
    <location>
        <begin position="1"/>
        <end position="26"/>
    </location>
</feature>
<accession>A0ABY2FED1</accession>
<feature type="compositionally biased region" description="Polar residues" evidence="1">
    <location>
        <begin position="279"/>
        <end position="300"/>
    </location>
</feature>
<evidence type="ECO:0000256" key="1">
    <source>
        <dbReference type="SAM" id="MobiDB-lite"/>
    </source>
</evidence>
<proteinExistence type="predicted"/>
<dbReference type="Proteomes" id="UP000295060">
    <property type="component" value="Unassembled WGS sequence"/>
</dbReference>
<protein>
    <submittedName>
        <fullName evidence="2">Uncharacterized protein</fullName>
    </submittedName>
</protein>
<gene>
    <name evidence="2" type="ORF">EV137_3515</name>
</gene>
<evidence type="ECO:0000313" key="2">
    <source>
        <dbReference type="EMBL" id="TDW89717.1"/>
    </source>
</evidence>
<evidence type="ECO:0000313" key="3">
    <source>
        <dbReference type="Proteomes" id="UP000295060"/>
    </source>
</evidence>
<reference evidence="2 3" key="1">
    <citation type="submission" date="2019-03" db="EMBL/GenBank/DDBJ databases">
        <title>Genomic Encyclopedia of Type Strains, Phase III (KMG-III): the genomes of soil and plant-associated and newly described type strains.</title>
        <authorList>
            <person name="Whitman W."/>
        </authorList>
    </citation>
    <scope>NUCLEOTIDE SEQUENCE [LARGE SCALE GENOMIC DNA]</scope>
    <source>
        <strain evidence="2 3">VKMAc-2574</strain>
    </source>
</reference>
<dbReference type="EMBL" id="SODU01000002">
    <property type="protein sequence ID" value="TDW89717.1"/>
    <property type="molecule type" value="Genomic_DNA"/>
</dbReference>
<feature type="compositionally biased region" description="Polar residues" evidence="1">
    <location>
        <begin position="192"/>
        <end position="223"/>
    </location>
</feature>
<sequence>MGGRAVRGSGGTEEGTVGLRKSKGRVEVAKDRVRPLAESASEKFGPAVGQVRDHLGPAVGTAREKVSPYAEKAVERGAHLAHQAVEKAGPVLDDALAKVGPATEHAAEKARERLNDDVLPKVTAALAAMAAAAEPVVEETARRGKATKAALKGELEVPKKSHKLRNVVLFLGLGALAAAAVKKLLTPPEPAWQSTPTSGRDYSSAPAGTSSRPTDTPSSNGKTDATPEADTTKTDASGTEGPKTDGQADGTKSDGSKPEAPKAEAKPEAATDEVKAASNGATKRTTRKSTGSGESKPSDS</sequence>
<dbReference type="Gene3D" id="1.20.120.20">
    <property type="entry name" value="Apolipoprotein"/>
    <property type="match status" value="1"/>
</dbReference>
<feature type="compositionally biased region" description="Gly residues" evidence="1">
    <location>
        <begin position="1"/>
        <end position="13"/>
    </location>
</feature>
<organism evidence="2 3">
    <name type="scientific">Kribbella pratensis</name>
    <dbReference type="NCBI Taxonomy" id="2512112"/>
    <lineage>
        <taxon>Bacteria</taxon>
        <taxon>Bacillati</taxon>
        <taxon>Actinomycetota</taxon>
        <taxon>Actinomycetes</taxon>
        <taxon>Propionibacteriales</taxon>
        <taxon>Kribbellaceae</taxon>
        <taxon>Kribbella</taxon>
    </lineage>
</organism>
<feature type="region of interest" description="Disordered" evidence="1">
    <location>
        <begin position="188"/>
        <end position="300"/>
    </location>
</feature>
<dbReference type="SUPFAM" id="SSF58113">
    <property type="entry name" value="Apolipoprotein A-I"/>
    <property type="match status" value="1"/>
</dbReference>
<name>A0ABY2FED1_9ACTN</name>
<feature type="compositionally biased region" description="Basic and acidic residues" evidence="1">
    <location>
        <begin position="251"/>
        <end position="275"/>
    </location>
</feature>
<comment type="caution">
    <text evidence="2">The sequence shown here is derived from an EMBL/GenBank/DDBJ whole genome shotgun (WGS) entry which is preliminary data.</text>
</comment>